<evidence type="ECO:0000313" key="1">
    <source>
        <dbReference type="EMBL" id="OWQ74721.1"/>
    </source>
</evidence>
<dbReference type="RefSeq" id="WP_088496939.1">
    <property type="nucleotide sequence ID" value="NZ_JAAAFB010000001.1"/>
</dbReference>
<evidence type="ECO:0000313" key="2">
    <source>
        <dbReference type="Proteomes" id="UP000197090"/>
    </source>
</evidence>
<sequence length="72" mass="7615">MLVASTPARAEPRSSTLQIRLTVVESCSDDAGAPRCAAPHQRSDAPKVPPQVRDLAPPTTDDSAMPSVTLIY</sequence>
<proteinExistence type="predicted"/>
<protein>
    <submittedName>
        <fullName evidence="1">Uncharacterized protein</fullName>
    </submittedName>
</protein>
<organism evidence="1 2">
    <name type="scientific">Stenotrophomonas maltophilia</name>
    <name type="common">Pseudomonas maltophilia</name>
    <name type="synonym">Xanthomonas maltophilia</name>
    <dbReference type="NCBI Taxonomy" id="40324"/>
    <lineage>
        <taxon>Bacteria</taxon>
        <taxon>Pseudomonadati</taxon>
        <taxon>Pseudomonadota</taxon>
        <taxon>Gammaproteobacteria</taxon>
        <taxon>Lysobacterales</taxon>
        <taxon>Lysobacteraceae</taxon>
        <taxon>Stenotrophomonas</taxon>
        <taxon>Stenotrophomonas maltophilia group</taxon>
    </lineage>
</organism>
<name>A0A246I788_STEMA</name>
<dbReference type="EMBL" id="NIVX01000068">
    <property type="protein sequence ID" value="OWQ74721.1"/>
    <property type="molecule type" value="Genomic_DNA"/>
</dbReference>
<gene>
    <name evidence="1" type="ORF">CEE63_09975</name>
</gene>
<accession>A0A246I788</accession>
<dbReference type="Proteomes" id="UP000197090">
    <property type="component" value="Unassembled WGS sequence"/>
</dbReference>
<reference evidence="1 2" key="1">
    <citation type="submission" date="2017-06" db="EMBL/GenBank/DDBJ databases">
        <authorList>
            <person name="Kim H.J."/>
            <person name="Triplett B.A."/>
        </authorList>
    </citation>
    <scope>NUCLEOTIDE SEQUENCE [LARGE SCALE GENOMIC DNA]</scope>
    <source>
        <strain evidence="1 2">594</strain>
    </source>
</reference>
<dbReference type="AlphaFoldDB" id="A0A246I788"/>
<comment type="caution">
    <text evidence="1">The sequence shown here is derived from an EMBL/GenBank/DDBJ whole genome shotgun (WGS) entry which is preliminary data.</text>
</comment>